<dbReference type="InterPro" id="IPR013201">
    <property type="entry name" value="Prot_inhib_I29"/>
</dbReference>
<dbReference type="EMBL" id="MNCJ02000331">
    <property type="protein sequence ID" value="KAF5758293.1"/>
    <property type="molecule type" value="Genomic_DNA"/>
</dbReference>
<evidence type="ECO:0000313" key="12">
    <source>
        <dbReference type="EMBL" id="KAF5758293.1"/>
    </source>
</evidence>
<gene>
    <name evidence="13" type="ORF">HannXRQ_Chr16g0501401</name>
    <name evidence="12" type="ORF">HanXRQr2_Chr16g0727591</name>
</gene>
<dbReference type="EMBL" id="CM007905">
    <property type="protein sequence ID" value="OTF90603.1"/>
    <property type="molecule type" value="Genomic_DNA"/>
</dbReference>
<keyword evidence="5" id="KW-0788">Thiol protease</keyword>
<keyword evidence="8" id="KW-0325">Glycoprotein</keyword>
<dbReference type="SMART" id="SM00645">
    <property type="entry name" value="Pept_C1"/>
    <property type="match status" value="1"/>
</dbReference>
<dbReference type="GO" id="GO:0051603">
    <property type="term" value="P:proteolysis involved in protein catabolic process"/>
    <property type="evidence" value="ECO:0000318"/>
    <property type="project" value="GO_Central"/>
</dbReference>
<reference evidence="12 14" key="1">
    <citation type="journal article" date="2017" name="Nature">
        <title>The sunflower genome provides insights into oil metabolism, flowering and Asterid evolution.</title>
        <authorList>
            <person name="Badouin H."/>
            <person name="Gouzy J."/>
            <person name="Grassa C.J."/>
            <person name="Murat F."/>
            <person name="Staton S.E."/>
            <person name="Cottret L."/>
            <person name="Lelandais-Briere C."/>
            <person name="Owens G.L."/>
            <person name="Carrere S."/>
            <person name="Mayjonade B."/>
            <person name="Legrand L."/>
            <person name="Gill N."/>
            <person name="Kane N.C."/>
            <person name="Bowers J.E."/>
            <person name="Hubner S."/>
            <person name="Bellec A."/>
            <person name="Berard A."/>
            <person name="Berges H."/>
            <person name="Blanchet N."/>
            <person name="Boniface M.C."/>
            <person name="Brunel D."/>
            <person name="Catrice O."/>
            <person name="Chaidir N."/>
            <person name="Claudel C."/>
            <person name="Donnadieu C."/>
            <person name="Faraut T."/>
            <person name="Fievet G."/>
            <person name="Helmstetter N."/>
            <person name="King M."/>
            <person name="Knapp S.J."/>
            <person name="Lai Z."/>
            <person name="Le Paslier M.C."/>
            <person name="Lippi Y."/>
            <person name="Lorenzon L."/>
            <person name="Mandel J.R."/>
            <person name="Marage G."/>
            <person name="Marchand G."/>
            <person name="Marquand E."/>
            <person name="Bret-Mestries E."/>
            <person name="Morien E."/>
            <person name="Nambeesan S."/>
            <person name="Nguyen T."/>
            <person name="Pegot-Espagnet P."/>
            <person name="Pouilly N."/>
            <person name="Raftis F."/>
            <person name="Sallet E."/>
            <person name="Schiex T."/>
            <person name="Thomas J."/>
            <person name="Vandecasteele C."/>
            <person name="Vares D."/>
            <person name="Vear F."/>
            <person name="Vautrin S."/>
            <person name="Crespi M."/>
            <person name="Mangin B."/>
            <person name="Burke J.M."/>
            <person name="Salse J."/>
            <person name="Munos S."/>
            <person name="Vincourt P."/>
            <person name="Rieseberg L.H."/>
            <person name="Langlade N.B."/>
        </authorList>
    </citation>
    <scope>NUCLEOTIDE SEQUENCE [LARGE SCALE GENOMIC DNA]</scope>
    <source>
        <strain evidence="14">cv. SF193</strain>
        <tissue evidence="12">Leaves</tissue>
    </source>
</reference>
<keyword evidence="14" id="KW-1185">Reference proteome</keyword>
<protein>
    <submittedName>
        <fullName evidence="12">Cathepsin F</fullName>
        <ecNumber evidence="12">3.4.22.41</ecNumber>
    </submittedName>
    <submittedName>
        <fullName evidence="13">Putative peptidase C1A</fullName>
    </submittedName>
</protein>
<dbReference type="OrthoDB" id="10253408at2759"/>
<feature type="chain" id="PRO_5041162182" evidence="9">
    <location>
        <begin position="22"/>
        <end position="360"/>
    </location>
</feature>
<dbReference type="GO" id="GO:0004197">
    <property type="term" value="F:cysteine-type endopeptidase activity"/>
    <property type="evidence" value="ECO:0000318"/>
    <property type="project" value="GO_Central"/>
</dbReference>
<evidence type="ECO:0000256" key="9">
    <source>
        <dbReference type="SAM" id="SignalP"/>
    </source>
</evidence>
<dbReference type="EC" id="3.4.22.41" evidence="12"/>
<accession>A0A251RWK8</accession>
<dbReference type="InterPro" id="IPR038765">
    <property type="entry name" value="Papain-like_cys_pep_sf"/>
</dbReference>
<dbReference type="Gene3D" id="3.90.70.10">
    <property type="entry name" value="Cysteine proteinases"/>
    <property type="match status" value="1"/>
</dbReference>
<dbReference type="PROSITE" id="PS00139">
    <property type="entry name" value="THIOL_PROTEASE_CYS"/>
    <property type="match status" value="1"/>
</dbReference>
<evidence type="ECO:0000313" key="14">
    <source>
        <dbReference type="Proteomes" id="UP000215914"/>
    </source>
</evidence>
<evidence type="ECO:0000256" key="5">
    <source>
        <dbReference type="ARBA" id="ARBA00022807"/>
    </source>
</evidence>
<dbReference type="InterPro" id="IPR000668">
    <property type="entry name" value="Peptidase_C1A_C"/>
</dbReference>
<keyword evidence="2" id="KW-0645">Protease</keyword>
<dbReference type="SMART" id="SM00848">
    <property type="entry name" value="Inhibitor_I29"/>
    <property type="match status" value="1"/>
</dbReference>
<reference evidence="13" key="2">
    <citation type="submission" date="2017-02" db="EMBL/GenBank/DDBJ databases">
        <title>Sunflower complete genome.</title>
        <authorList>
            <person name="Langlade N."/>
            <person name="Munos S."/>
        </authorList>
    </citation>
    <scope>NUCLEOTIDE SEQUENCE [LARGE SCALE GENOMIC DNA]</scope>
    <source>
        <tissue evidence="13">Leaves</tissue>
    </source>
</reference>
<keyword evidence="7" id="KW-1015">Disulfide bond</keyword>
<dbReference type="FunCoup" id="A0A251RWK8">
    <property type="interactions" value="501"/>
</dbReference>
<comment type="similarity">
    <text evidence="1">Belongs to the peptidase C1 family.</text>
</comment>
<keyword evidence="3 9" id="KW-0732">Signal</keyword>
<evidence type="ECO:0000256" key="6">
    <source>
        <dbReference type="ARBA" id="ARBA00023145"/>
    </source>
</evidence>
<evidence type="ECO:0000256" key="8">
    <source>
        <dbReference type="ARBA" id="ARBA00023180"/>
    </source>
</evidence>
<evidence type="ECO:0000256" key="3">
    <source>
        <dbReference type="ARBA" id="ARBA00022729"/>
    </source>
</evidence>
<dbReference type="AlphaFoldDB" id="A0A251RWK8"/>
<dbReference type="PRINTS" id="PR00705">
    <property type="entry name" value="PAPAIN"/>
</dbReference>
<reference evidence="12" key="3">
    <citation type="submission" date="2020-06" db="EMBL/GenBank/DDBJ databases">
        <title>Helianthus annuus Genome sequencing and assembly Release 2.</title>
        <authorList>
            <person name="Gouzy J."/>
            <person name="Langlade N."/>
            <person name="Munos S."/>
        </authorList>
    </citation>
    <scope>NUCLEOTIDE SEQUENCE</scope>
    <source>
        <tissue evidence="12">Leaves</tissue>
    </source>
</reference>
<dbReference type="InterPro" id="IPR025661">
    <property type="entry name" value="Pept_asp_AS"/>
</dbReference>
<dbReference type="Gramene" id="mRNA:HanXRQr2_Chr16g0727591">
    <property type="protein sequence ID" value="mRNA:HanXRQr2_Chr16g0727591"/>
    <property type="gene ID" value="HanXRQr2_Chr16g0727591"/>
</dbReference>
<organism evidence="13 14">
    <name type="scientific">Helianthus annuus</name>
    <name type="common">Common sunflower</name>
    <dbReference type="NCBI Taxonomy" id="4232"/>
    <lineage>
        <taxon>Eukaryota</taxon>
        <taxon>Viridiplantae</taxon>
        <taxon>Streptophyta</taxon>
        <taxon>Embryophyta</taxon>
        <taxon>Tracheophyta</taxon>
        <taxon>Spermatophyta</taxon>
        <taxon>Magnoliopsida</taxon>
        <taxon>eudicotyledons</taxon>
        <taxon>Gunneridae</taxon>
        <taxon>Pentapetalae</taxon>
        <taxon>asterids</taxon>
        <taxon>campanulids</taxon>
        <taxon>Asterales</taxon>
        <taxon>Asteraceae</taxon>
        <taxon>Asteroideae</taxon>
        <taxon>Heliantheae alliance</taxon>
        <taxon>Heliantheae</taxon>
        <taxon>Helianthus</taxon>
    </lineage>
</organism>
<evidence type="ECO:0000259" key="10">
    <source>
        <dbReference type="SMART" id="SM00645"/>
    </source>
</evidence>
<name>A0A251RWK8_HELAN</name>
<feature type="signal peptide" evidence="9">
    <location>
        <begin position="1"/>
        <end position="21"/>
    </location>
</feature>
<dbReference type="Pfam" id="PF00112">
    <property type="entry name" value="Peptidase_C1"/>
    <property type="match status" value="1"/>
</dbReference>
<evidence type="ECO:0000256" key="1">
    <source>
        <dbReference type="ARBA" id="ARBA00008455"/>
    </source>
</evidence>
<sequence length="360" mass="39605">MKHHSFISLLLLFAAVTAIAGDDPLIRQVIPEEEQAAVPLSNVEHHFNQFKTKFGRTYATEEEHDYRMKVFKANLRRAERHQVLDPTAQHGVTKFSDLTPAEFRKKYLGLKKSLKLPADANKAPVLPTNGLPEEFDWREKGAVTPVKNQGSCGSCWSFSTTGALEGSHFLQTGELVSLSEQQLVDCDHECDPAEYNSCDSGCNGGLMNNAFEYILKAGGLQKEEDYPYTGIDGTCHFDKSKIAASVSNFSVISADEDQIAANLVKYGPLAIGINAAWMQTYIGQVSCPYICSKQNLDHAVLLVGYAAAGYAPLRFKDKPYWIVKNSWGADWGEDGYYKVCSGYNACGMNNMVSAVVATNA</sequence>
<keyword evidence="6" id="KW-0865">Zymogen</keyword>
<dbReference type="GO" id="GO:0005764">
    <property type="term" value="C:lysosome"/>
    <property type="evidence" value="ECO:0000318"/>
    <property type="project" value="GO_Central"/>
</dbReference>
<evidence type="ECO:0000313" key="13">
    <source>
        <dbReference type="EMBL" id="OTF90603.1"/>
    </source>
</evidence>
<dbReference type="Pfam" id="PF08246">
    <property type="entry name" value="Inhibitor_I29"/>
    <property type="match status" value="1"/>
</dbReference>
<evidence type="ECO:0000259" key="11">
    <source>
        <dbReference type="SMART" id="SM00848"/>
    </source>
</evidence>
<dbReference type="SUPFAM" id="SSF54001">
    <property type="entry name" value="Cysteine proteinases"/>
    <property type="match status" value="1"/>
</dbReference>
<dbReference type="PANTHER" id="PTHR12411">
    <property type="entry name" value="CYSTEINE PROTEASE FAMILY C1-RELATED"/>
    <property type="match status" value="1"/>
</dbReference>
<dbReference type="PROSITE" id="PS00639">
    <property type="entry name" value="THIOL_PROTEASE_HIS"/>
    <property type="match status" value="1"/>
</dbReference>
<keyword evidence="4 12" id="KW-0378">Hydrolase</keyword>
<dbReference type="InterPro" id="IPR039417">
    <property type="entry name" value="Peptidase_C1A_papain-like"/>
</dbReference>
<evidence type="ECO:0000256" key="7">
    <source>
        <dbReference type="ARBA" id="ARBA00023157"/>
    </source>
</evidence>
<dbReference type="InterPro" id="IPR000169">
    <property type="entry name" value="Pept_cys_AS"/>
</dbReference>
<dbReference type="InterPro" id="IPR025660">
    <property type="entry name" value="Pept_his_AS"/>
</dbReference>
<proteinExistence type="inferred from homology"/>
<dbReference type="OMA" id="CPYICAK"/>
<dbReference type="PROSITE" id="PS00640">
    <property type="entry name" value="THIOL_PROTEASE_ASN"/>
    <property type="match status" value="1"/>
</dbReference>
<evidence type="ECO:0000256" key="2">
    <source>
        <dbReference type="ARBA" id="ARBA00022670"/>
    </source>
</evidence>
<dbReference type="GO" id="GO:0005615">
    <property type="term" value="C:extracellular space"/>
    <property type="evidence" value="ECO:0000318"/>
    <property type="project" value="GO_Central"/>
</dbReference>
<feature type="domain" description="Cathepsin propeptide inhibitor" evidence="11">
    <location>
        <begin position="47"/>
        <end position="103"/>
    </location>
</feature>
<dbReference type="STRING" id="4232.A0A251RWK8"/>
<dbReference type="InParanoid" id="A0A251RWK8"/>
<dbReference type="Proteomes" id="UP000215914">
    <property type="component" value="Chromosome 16"/>
</dbReference>
<dbReference type="FunFam" id="3.90.70.10:FF:000057">
    <property type="entry name" value="Cysteine protease RD19A"/>
    <property type="match status" value="1"/>
</dbReference>
<feature type="domain" description="Peptidase C1A papain C-terminal" evidence="10">
    <location>
        <begin position="131"/>
        <end position="356"/>
    </location>
</feature>
<evidence type="ECO:0000256" key="4">
    <source>
        <dbReference type="ARBA" id="ARBA00022801"/>
    </source>
</evidence>
<dbReference type="InterPro" id="IPR013128">
    <property type="entry name" value="Peptidase_C1A"/>
</dbReference>
<dbReference type="CDD" id="cd02248">
    <property type="entry name" value="Peptidase_C1A"/>
    <property type="match status" value="1"/>
</dbReference>